<proteinExistence type="predicted"/>
<dbReference type="EMBL" id="LAZR01000017">
    <property type="protein sequence ID" value="KKO06044.1"/>
    <property type="molecule type" value="Genomic_DNA"/>
</dbReference>
<evidence type="ECO:0008006" key="2">
    <source>
        <dbReference type="Google" id="ProtNLM"/>
    </source>
</evidence>
<accession>A0A0F9YN49</accession>
<sequence length="300" mass="35228">MAKNKKYKLAEEFFIAEKTSDVFMEVEFEYETQKWKGLLPKFLKFQGLDLTEEDFYNSIEESYNILNPKNRLKWITESDLLWLASQKETQTYKVLRALHSGNWECRVCGPVPAENPQPAARLGALKKQGYIIGSKRKQCTSCSKKTMHDILVMLPKIQSKFEDGNELRASMSEKLKERIKKMLGKKEVCFNVKRTSVELIVDHKFPSQRWITKESANPDDMPETQIRKKFQLLSNQTNMWKSRFCDSCVKTGKRGDFMGTKWYYQGDENWNGKTENDENGCVGCPWYDLEFWKEKLNEKL</sequence>
<protein>
    <recommendedName>
        <fullName evidence="2">Restriction endonuclease</fullName>
    </recommendedName>
</protein>
<organism evidence="1">
    <name type="scientific">marine sediment metagenome</name>
    <dbReference type="NCBI Taxonomy" id="412755"/>
    <lineage>
        <taxon>unclassified sequences</taxon>
        <taxon>metagenomes</taxon>
        <taxon>ecological metagenomes</taxon>
    </lineage>
</organism>
<gene>
    <name evidence="1" type="ORF">LCGC14_0070570</name>
</gene>
<evidence type="ECO:0000313" key="1">
    <source>
        <dbReference type="EMBL" id="KKO06044.1"/>
    </source>
</evidence>
<reference evidence="1" key="1">
    <citation type="journal article" date="2015" name="Nature">
        <title>Complex archaea that bridge the gap between prokaryotes and eukaryotes.</title>
        <authorList>
            <person name="Spang A."/>
            <person name="Saw J.H."/>
            <person name="Jorgensen S.L."/>
            <person name="Zaremba-Niedzwiedzka K."/>
            <person name="Martijn J."/>
            <person name="Lind A.E."/>
            <person name="van Eijk R."/>
            <person name="Schleper C."/>
            <person name="Guy L."/>
            <person name="Ettema T.J."/>
        </authorList>
    </citation>
    <scope>NUCLEOTIDE SEQUENCE</scope>
</reference>
<dbReference type="AlphaFoldDB" id="A0A0F9YN49"/>
<name>A0A0F9YN49_9ZZZZ</name>
<comment type="caution">
    <text evidence="1">The sequence shown here is derived from an EMBL/GenBank/DDBJ whole genome shotgun (WGS) entry which is preliminary data.</text>
</comment>